<sequence>MDSPEFKPFELKDFDSVESIQKE</sequence>
<organism evidence="1">
    <name type="scientific">marine metagenome</name>
    <dbReference type="NCBI Taxonomy" id="408172"/>
    <lineage>
        <taxon>unclassified sequences</taxon>
        <taxon>metagenomes</taxon>
        <taxon>ecological metagenomes</taxon>
    </lineage>
</organism>
<gene>
    <name evidence="1" type="ORF">METZ01_LOCUS168982</name>
</gene>
<feature type="non-terminal residue" evidence="1">
    <location>
        <position position="23"/>
    </location>
</feature>
<proteinExistence type="predicted"/>
<protein>
    <submittedName>
        <fullName evidence="1">Uncharacterized protein</fullName>
    </submittedName>
</protein>
<evidence type="ECO:0000313" key="1">
    <source>
        <dbReference type="EMBL" id="SVB16128.1"/>
    </source>
</evidence>
<accession>A0A382BQL1</accession>
<reference evidence="1" key="1">
    <citation type="submission" date="2018-05" db="EMBL/GenBank/DDBJ databases">
        <authorList>
            <person name="Lanie J.A."/>
            <person name="Ng W.-L."/>
            <person name="Kazmierczak K.M."/>
            <person name="Andrzejewski T.M."/>
            <person name="Davidsen T.M."/>
            <person name="Wayne K.J."/>
            <person name="Tettelin H."/>
            <person name="Glass J.I."/>
            <person name="Rusch D."/>
            <person name="Podicherti R."/>
            <person name="Tsui H.-C.T."/>
            <person name="Winkler M.E."/>
        </authorList>
    </citation>
    <scope>NUCLEOTIDE SEQUENCE</scope>
</reference>
<name>A0A382BQL1_9ZZZZ</name>
<dbReference type="EMBL" id="UINC01030927">
    <property type="protein sequence ID" value="SVB16128.1"/>
    <property type="molecule type" value="Genomic_DNA"/>
</dbReference>
<dbReference type="AlphaFoldDB" id="A0A382BQL1"/>